<comment type="caution">
    <text evidence="3">The sequence shown here is derived from an EMBL/GenBank/DDBJ whole genome shotgun (WGS) entry which is preliminary data.</text>
</comment>
<feature type="domain" description="Reverse transcriptase" evidence="1">
    <location>
        <begin position="16"/>
        <end position="176"/>
    </location>
</feature>
<dbReference type="Proteomes" id="UP001151760">
    <property type="component" value="Unassembled WGS sequence"/>
</dbReference>
<evidence type="ECO:0000313" key="4">
    <source>
        <dbReference type="Proteomes" id="UP001151760"/>
    </source>
</evidence>
<gene>
    <name evidence="3" type="ORF">Tco_0938716</name>
</gene>
<keyword evidence="4" id="KW-1185">Reference proteome</keyword>
<keyword evidence="3" id="KW-0808">Transferase</keyword>
<evidence type="ECO:0000259" key="2">
    <source>
        <dbReference type="Pfam" id="PF17919"/>
    </source>
</evidence>
<dbReference type="Pfam" id="PF00078">
    <property type="entry name" value="RVT_1"/>
    <property type="match status" value="1"/>
</dbReference>
<dbReference type="PANTHER" id="PTHR24559">
    <property type="entry name" value="TRANSPOSON TY3-I GAG-POL POLYPROTEIN"/>
    <property type="match status" value="1"/>
</dbReference>
<dbReference type="InterPro" id="IPR043502">
    <property type="entry name" value="DNA/RNA_pol_sf"/>
</dbReference>
<dbReference type="CDD" id="cd01647">
    <property type="entry name" value="RT_LTR"/>
    <property type="match status" value="1"/>
</dbReference>
<keyword evidence="3" id="KW-0695">RNA-directed DNA polymerase</keyword>
<dbReference type="InterPro" id="IPR041577">
    <property type="entry name" value="RT_RNaseH_2"/>
</dbReference>
<proteinExistence type="predicted"/>
<dbReference type="InterPro" id="IPR000477">
    <property type="entry name" value="RT_dom"/>
</dbReference>
<organism evidence="3 4">
    <name type="scientific">Tanacetum coccineum</name>
    <dbReference type="NCBI Taxonomy" id="301880"/>
    <lineage>
        <taxon>Eukaryota</taxon>
        <taxon>Viridiplantae</taxon>
        <taxon>Streptophyta</taxon>
        <taxon>Embryophyta</taxon>
        <taxon>Tracheophyta</taxon>
        <taxon>Spermatophyta</taxon>
        <taxon>Magnoliopsida</taxon>
        <taxon>eudicotyledons</taxon>
        <taxon>Gunneridae</taxon>
        <taxon>Pentapetalae</taxon>
        <taxon>asterids</taxon>
        <taxon>campanulids</taxon>
        <taxon>Asterales</taxon>
        <taxon>Asteraceae</taxon>
        <taxon>Asteroideae</taxon>
        <taxon>Anthemideae</taxon>
        <taxon>Anthemidinae</taxon>
        <taxon>Tanacetum</taxon>
    </lineage>
</organism>
<evidence type="ECO:0000259" key="1">
    <source>
        <dbReference type="Pfam" id="PF00078"/>
    </source>
</evidence>
<dbReference type="Gene3D" id="3.30.70.270">
    <property type="match status" value="2"/>
</dbReference>
<name>A0ABQ5DKQ5_9ASTR</name>
<dbReference type="PANTHER" id="PTHR24559:SF444">
    <property type="entry name" value="REVERSE TRANSCRIPTASE DOMAIN-CONTAINING PROTEIN"/>
    <property type="match status" value="1"/>
</dbReference>
<dbReference type="Pfam" id="PF17919">
    <property type="entry name" value="RT_RNaseH_2"/>
    <property type="match status" value="1"/>
</dbReference>
<dbReference type="InterPro" id="IPR053134">
    <property type="entry name" value="RNA-dir_DNA_polymerase"/>
</dbReference>
<reference evidence="3" key="2">
    <citation type="submission" date="2022-01" db="EMBL/GenBank/DDBJ databases">
        <authorList>
            <person name="Yamashiro T."/>
            <person name="Shiraishi A."/>
            <person name="Satake H."/>
            <person name="Nakayama K."/>
        </authorList>
    </citation>
    <scope>NUCLEOTIDE SEQUENCE</scope>
</reference>
<dbReference type="InterPro" id="IPR043128">
    <property type="entry name" value="Rev_trsase/Diguanyl_cyclase"/>
</dbReference>
<dbReference type="Gene3D" id="3.10.10.10">
    <property type="entry name" value="HIV Type 1 Reverse Transcriptase, subunit A, domain 1"/>
    <property type="match status" value="1"/>
</dbReference>
<dbReference type="EMBL" id="BQNB010015338">
    <property type="protein sequence ID" value="GJT38851.1"/>
    <property type="molecule type" value="Genomic_DNA"/>
</dbReference>
<accession>A0ABQ5DKQ5</accession>
<feature type="domain" description="Reverse transcriptase/retrotransposon-derived protein RNase H-like" evidence="2">
    <location>
        <begin position="242"/>
        <end position="323"/>
    </location>
</feature>
<dbReference type="SUPFAM" id="SSF56672">
    <property type="entry name" value="DNA/RNA polymerases"/>
    <property type="match status" value="1"/>
</dbReference>
<reference evidence="3" key="1">
    <citation type="journal article" date="2022" name="Int. J. Mol. Sci.">
        <title>Draft Genome of Tanacetum Coccineum: Genomic Comparison of Closely Related Tanacetum-Family Plants.</title>
        <authorList>
            <person name="Yamashiro T."/>
            <person name="Shiraishi A."/>
            <person name="Nakayama K."/>
            <person name="Satake H."/>
        </authorList>
    </citation>
    <scope>NUCLEOTIDE SEQUENCE</scope>
</reference>
<protein>
    <submittedName>
        <fullName evidence="3">Reverse transcriptase domain-containing protein</fullName>
    </submittedName>
</protein>
<keyword evidence="3" id="KW-0548">Nucleotidyltransferase</keyword>
<sequence length="333" mass="38354">MKEVHYHSWLSKPVMVKKHDGSWRMCVDFKDLNKACPQDGYPLPEIDWKVESLCGYPFKCFLDAYKGYHQIKMAEEDEEKTAFITSQGIFCYTKMLFGLKNVGATYQRLVDRAFQKQIGRNLEVYVDELVLKSHTEEEIIRDIAETFKTLWQINIKPNPKRCTFGMQEGMFLGYKVNAKGLKVCPDKADAVLSLSSSGCLKDVQKLNGKLVSLNRFLSKSAKKSLPFFKTLKKCTKKRDFQWTQEAEVAFKEMKKLIAKLPMLTAPKEKEELIIYLAAAKEAIRAVLMTEREGKQLPVYFVSRSLRGPEVNYTPHGKIGISLAQRKQTAKRYF</sequence>
<evidence type="ECO:0000313" key="3">
    <source>
        <dbReference type="EMBL" id="GJT38851.1"/>
    </source>
</evidence>
<dbReference type="GO" id="GO:0003964">
    <property type="term" value="F:RNA-directed DNA polymerase activity"/>
    <property type="evidence" value="ECO:0007669"/>
    <property type="project" value="UniProtKB-KW"/>
</dbReference>